<evidence type="ECO:0000313" key="2">
    <source>
        <dbReference type="EMBL" id="SDM20909.1"/>
    </source>
</evidence>
<dbReference type="Pfam" id="PF05488">
    <property type="entry name" value="PAAR_motif"/>
    <property type="match status" value="1"/>
</dbReference>
<organism evidence="2 3">
    <name type="scientific">Modicisalibacter muralis</name>
    <dbReference type="NCBI Taxonomy" id="119000"/>
    <lineage>
        <taxon>Bacteria</taxon>
        <taxon>Pseudomonadati</taxon>
        <taxon>Pseudomonadota</taxon>
        <taxon>Gammaproteobacteria</taxon>
        <taxon>Oceanospirillales</taxon>
        <taxon>Halomonadaceae</taxon>
        <taxon>Modicisalibacter</taxon>
    </lineage>
</organism>
<dbReference type="Gene3D" id="2.60.200.60">
    <property type="match status" value="1"/>
</dbReference>
<dbReference type="AlphaFoldDB" id="A0A1G9RC74"/>
<dbReference type="Proteomes" id="UP000198654">
    <property type="component" value="Unassembled WGS sequence"/>
</dbReference>
<feature type="region of interest" description="Disordered" evidence="1">
    <location>
        <begin position="98"/>
        <end position="129"/>
    </location>
</feature>
<dbReference type="CDD" id="cd14743">
    <property type="entry name" value="PAAR_CT_1"/>
    <property type="match status" value="1"/>
</dbReference>
<proteinExistence type="predicted"/>
<name>A0A1G9RC74_9GAMM</name>
<evidence type="ECO:0000256" key="1">
    <source>
        <dbReference type="SAM" id="MobiDB-lite"/>
    </source>
</evidence>
<dbReference type="InterPro" id="IPR008727">
    <property type="entry name" value="PAAR_motif"/>
</dbReference>
<dbReference type="STRING" id="119000.SAMN05661010_03658"/>
<accession>A0A1G9RC74</accession>
<dbReference type="EMBL" id="FNGI01000014">
    <property type="protein sequence ID" value="SDM20909.1"/>
    <property type="molecule type" value="Genomic_DNA"/>
</dbReference>
<dbReference type="RefSeq" id="WP_089730710.1">
    <property type="nucleotide sequence ID" value="NZ_FNGI01000014.1"/>
</dbReference>
<dbReference type="OrthoDB" id="7064929at2"/>
<feature type="compositionally biased region" description="Low complexity" evidence="1">
    <location>
        <begin position="102"/>
        <end position="129"/>
    </location>
</feature>
<reference evidence="2 3" key="1">
    <citation type="submission" date="2016-10" db="EMBL/GenBank/DDBJ databases">
        <authorList>
            <person name="de Groot N.N."/>
        </authorList>
    </citation>
    <scope>NUCLEOTIDE SEQUENCE [LARGE SCALE GENOMIC DNA]</scope>
    <source>
        <strain evidence="2 3">DSM 14789</strain>
    </source>
</reference>
<sequence>MDLAKIGDKVVCKCKGGPHKIVSGAGTVFVDDIPAARIGDMTSCGATITTGADWFEIEDSPAAINGSKTSCGGQVITGSSVTTGSPTSIEIGGFRFQQSSPADTGMTDDATAAASGVASPANAQPAATPATIGSATHANDNLATSTVAPGFHIVRQPGTREQIKRRLLASPTPQVDAMFERLNAHLGAYVLPGSMVVLSDPENLTCSVEEEELKLQARQVQQSVQALELPEAQRMVDHFDTYQELVSYGSTMVGAAASSVGRATAIVERELKNLAVSYKDAMDPLVKVTKESFIATRDATFQRLDNVLNTVLRKGLNLPEFDVLKAKVGIEAQQAVHHGRTALEGFRNFEIPTISEAIAKVSVASKLTSIGSAVGVALDYTATRMEIEKACTLDREEQCTRTKFIEYGKLGGRTFGGAAGAFGGAKICVALSLTPQGLMACSVVLVGAGAVGGMYALEPAGEGFGVFLYESIYDDGAPNGAN</sequence>
<evidence type="ECO:0000313" key="3">
    <source>
        <dbReference type="Proteomes" id="UP000198654"/>
    </source>
</evidence>
<gene>
    <name evidence="2" type="ORF">SAMN05661010_03658</name>
</gene>
<protein>
    <submittedName>
        <fullName evidence="2">Zn-binding Pro-Ala-Ala-Arg (PAAR) domain-containing protein, incolved in TypeVI secretion</fullName>
    </submittedName>
</protein>
<keyword evidence="3" id="KW-1185">Reference proteome</keyword>